<reference evidence="2 3" key="1">
    <citation type="journal article" date="2019" name="Int. J. Syst. Evol. Microbiol.">
        <title>The Global Catalogue of Microorganisms (GCM) 10K type strain sequencing project: providing services to taxonomists for standard genome sequencing and annotation.</title>
        <authorList>
            <consortium name="The Broad Institute Genomics Platform"/>
            <consortium name="The Broad Institute Genome Sequencing Center for Infectious Disease"/>
            <person name="Wu L."/>
            <person name="Ma J."/>
        </authorList>
    </citation>
    <scope>NUCLEOTIDE SEQUENCE [LARGE SCALE GENOMIC DNA]</scope>
    <source>
        <strain evidence="2 3">JCM 9088</strain>
    </source>
</reference>
<dbReference type="Proteomes" id="UP001500403">
    <property type="component" value="Unassembled WGS sequence"/>
</dbReference>
<name>A0ABN3XHG0_9ACTN</name>
<dbReference type="EMBL" id="BAAAUD010000040">
    <property type="protein sequence ID" value="GAA2951251.1"/>
    <property type="molecule type" value="Genomic_DNA"/>
</dbReference>
<accession>A0ABN3XHG0</accession>
<protein>
    <submittedName>
        <fullName evidence="2">Uncharacterized protein</fullName>
    </submittedName>
</protein>
<gene>
    <name evidence="2" type="ORF">GCM10010446_40590</name>
</gene>
<feature type="region of interest" description="Disordered" evidence="1">
    <location>
        <begin position="1"/>
        <end position="22"/>
    </location>
</feature>
<organism evidence="2 3">
    <name type="scientific">Streptomyces enissocaesilis</name>
    <dbReference type="NCBI Taxonomy" id="332589"/>
    <lineage>
        <taxon>Bacteria</taxon>
        <taxon>Bacillati</taxon>
        <taxon>Actinomycetota</taxon>
        <taxon>Actinomycetes</taxon>
        <taxon>Kitasatosporales</taxon>
        <taxon>Streptomycetaceae</taxon>
        <taxon>Streptomyces</taxon>
        <taxon>Streptomyces rochei group</taxon>
    </lineage>
</organism>
<proteinExistence type="predicted"/>
<sequence>MSAAPASAVEPPKSDNDMAIYPGATNKLNQLNQLGQLGQLSQASQALDPVLGLLSPAFGVLNRSDFPAGVLLAGDQSAEGSGSA</sequence>
<evidence type="ECO:0000313" key="3">
    <source>
        <dbReference type="Proteomes" id="UP001500403"/>
    </source>
</evidence>
<comment type="caution">
    <text evidence="2">The sequence shown here is derived from an EMBL/GenBank/DDBJ whole genome shotgun (WGS) entry which is preliminary data.</text>
</comment>
<evidence type="ECO:0000256" key="1">
    <source>
        <dbReference type="SAM" id="MobiDB-lite"/>
    </source>
</evidence>
<evidence type="ECO:0000313" key="2">
    <source>
        <dbReference type="EMBL" id="GAA2951251.1"/>
    </source>
</evidence>
<keyword evidence="3" id="KW-1185">Reference proteome</keyword>